<sequence>MIGGDEESRPADGQGQPVFHYNRERRLQRAPEPVRRAWAEGYTPNKGFIRGLTANAGLKSILVSILLLVMAIYFVSFFGEKENSSSLDGIDYTLRAFLHGETVYVTVTCTSEEPDSSLIPVSAAFTALDASGETVSSSSASDVFAGAETRIRTTFQDYEIARIRTVLAIGSDEQKKQLTLSVSVDRN</sequence>
<keyword evidence="2" id="KW-0472">Membrane</keyword>
<name>A0AAE3EHJ8_9SPIR</name>
<protein>
    <submittedName>
        <fullName evidence="3">Uncharacterized protein</fullName>
    </submittedName>
</protein>
<feature type="region of interest" description="Disordered" evidence="1">
    <location>
        <begin position="1"/>
        <end position="24"/>
    </location>
</feature>
<dbReference type="RefSeq" id="WP_230754909.1">
    <property type="nucleotide sequence ID" value="NZ_JAINWA010000003.1"/>
</dbReference>
<comment type="caution">
    <text evidence="3">The sequence shown here is derived from an EMBL/GenBank/DDBJ whole genome shotgun (WGS) entry which is preliminary data.</text>
</comment>
<evidence type="ECO:0000256" key="2">
    <source>
        <dbReference type="SAM" id="Phobius"/>
    </source>
</evidence>
<organism evidence="3 4">
    <name type="scientific">Teretinema zuelzerae</name>
    <dbReference type="NCBI Taxonomy" id="156"/>
    <lineage>
        <taxon>Bacteria</taxon>
        <taxon>Pseudomonadati</taxon>
        <taxon>Spirochaetota</taxon>
        <taxon>Spirochaetia</taxon>
        <taxon>Spirochaetales</taxon>
        <taxon>Treponemataceae</taxon>
        <taxon>Teretinema</taxon>
    </lineage>
</organism>
<dbReference type="EMBL" id="JAINWA010000003">
    <property type="protein sequence ID" value="MCD1654547.1"/>
    <property type="molecule type" value="Genomic_DNA"/>
</dbReference>
<evidence type="ECO:0000313" key="4">
    <source>
        <dbReference type="Proteomes" id="UP001198163"/>
    </source>
</evidence>
<dbReference type="Proteomes" id="UP001198163">
    <property type="component" value="Unassembled WGS sequence"/>
</dbReference>
<evidence type="ECO:0000313" key="3">
    <source>
        <dbReference type="EMBL" id="MCD1654547.1"/>
    </source>
</evidence>
<keyword evidence="4" id="KW-1185">Reference proteome</keyword>
<reference evidence="3" key="1">
    <citation type="submission" date="2021-08" db="EMBL/GenBank/DDBJ databases">
        <title>Comparative analyses of Brucepasteria parasyntrophica and Teretinema zuelzerae.</title>
        <authorList>
            <person name="Song Y."/>
            <person name="Brune A."/>
        </authorList>
    </citation>
    <scope>NUCLEOTIDE SEQUENCE</scope>
    <source>
        <strain evidence="3">DSM 1903</strain>
    </source>
</reference>
<dbReference type="AlphaFoldDB" id="A0AAE3EHJ8"/>
<gene>
    <name evidence="3" type="ORF">K7J14_07485</name>
</gene>
<feature type="transmembrane region" description="Helical" evidence="2">
    <location>
        <begin position="56"/>
        <end position="78"/>
    </location>
</feature>
<keyword evidence="2" id="KW-1133">Transmembrane helix</keyword>
<proteinExistence type="predicted"/>
<feature type="compositionally biased region" description="Basic and acidic residues" evidence="1">
    <location>
        <begin position="1"/>
        <end position="10"/>
    </location>
</feature>
<evidence type="ECO:0000256" key="1">
    <source>
        <dbReference type="SAM" id="MobiDB-lite"/>
    </source>
</evidence>
<accession>A0AAE3EHJ8</accession>
<keyword evidence="2" id="KW-0812">Transmembrane</keyword>